<evidence type="ECO:0000313" key="1">
    <source>
        <dbReference type="Proteomes" id="UP000095281"/>
    </source>
</evidence>
<sequence>MPPKPVITRWGTWIDAVSFYCENFEAVVDCLNPKDASCISESQKCFTQDVWQAMAYIQSNFGTISQSITKLEAHGLTIQESMEIFVSVRNQMDFASGL</sequence>
<dbReference type="WBParaSite" id="MhA1_Contig386.frz3.gene4">
    <property type="protein sequence ID" value="MhA1_Contig386.frz3.gene4"/>
    <property type="gene ID" value="MhA1_Contig386.frz3.gene4"/>
</dbReference>
<dbReference type="Proteomes" id="UP000095281">
    <property type="component" value="Unplaced"/>
</dbReference>
<dbReference type="AlphaFoldDB" id="A0A1I8BPI4"/>
<name>A0A1I8BPI4_MELHA</name>
<organism evidence="1 2">
    <name type="scientific">Meloidogyne hapla</name>
    <name type="common">Root-knot nematode worm</name>
    <dbReference type="NCBI Taxonomy" id="6305"/>
    <lineage>
        <taxon>Eukaryota</taxon>
        <taxon>Metazoa</taxon>
        <taxon>Ecdysozoa</taxon>
        <taxon>Nematoda</taxon>
        <taxon>Chromadorea</taxon>
        <taxon>Rhabditida</taxon>
        <taxon>Tylenchina</taxon>
        <taxon>Tylenchomorpha</taxon>
        <taxon>Tylenchoidea</taxon>
        <taxon>Meloidogynidae</taxon>
        <taxon>Meloidogyninae</taxon>
        <taxon>Meloidogyne</taxon>
    </lineage>
</organism>
<proteinExistence type="predicted"/>
<reference evidence="2" key="1">
    <citation type="submission" date="2016-11" db="UniProtKB">
        <authorList>
            <consortium name="WormBaseParasite"/>
        </authorList>
    </citation>
    <scope>IDENTIFICATION</scope>
</reference>
<keyword evidence="1" id="KW-1185">Reference proteome</keyword>
<evidence type="ECO:0000313" key="2">
    <source>
        <dbReference type="WBParaSite" id="MhA1_Contig386.frz3.gene4"/>
    </source>
</evidence>
<accession>A0A1I8BPI4</accession>
<protein>
    <submittedName>
        <fullName evidence="2">Pentatricopeptide repeat-containing protein</fullName>
    </submittedName>
</protein>